<dbReference type="Gene3D" id="3.40.80.10">
    <property type="entry name" value="Peptidoglycan recognition protein-like"/>
    <property type="match status" value="1"/>
</dbReference>
<reference evidence="8 9" key="1">
    <citation type="submission" date="2020-08" db="EMBL/GenBank/DDBJ databases">
        <title>Genomic Encyclopedia of Type Strains, Phase IV (KMG-IV): sequencing the most valuable type-strain genomes for metagenomic binning, comparative biology and taxonomic classification.</title>
        <authorList>
            <person name="Goeker M."/>
        </authorList>
    </citation>
    <scope>NUCLEOTIDE SEQUENCE [LARGE SCALE GENOMIC DNA]</scope>
    <source>
        <strain evidence="8 9">YC6886</strain>
    </source>
</reference>
<dbReference type="Proteomes" id="UP000557717">
    <property type="component" value="Unassembled WGS sequence"/>
</dbReference>
<evidence type="ECO:0000256" key="3">
    <source>
        <dbReference type="ARBA" id="ARBA00022801"/>
    </source>
</evidence>
<dbReference type="GO" id="GO:0030435">
    <property type="term" value="P:sporulation resulting in formation of a cellular spore"/>
    <property type="evidence" value="ECO:0007669"/>
    <property type="project" value="UniProtKB-KW"/>
</dbReference>
<dbReference type="GO" id="GO:0071555">
    <property type="term" value="P:cell wall organization"/>
    <property type="evidence" value="ECO:0007669"/>
    <property type="project" value="UniProtKB-KW"/>
</dbReference>
<dbReference type="EC" id="3.5.1.28" evidence="2"/>
<dbReference type="AlphaFoldDB" id="A0A840VGW5"/>
<dbReference type="GO" id="GO:0009254">
    <property type="term" value="P:peptidoglycan turnover"/>
    <property type="evidence" value="ECO:0007669"/>
    <property type="project" value="TreeGrafter"/>
</dbReference>
<evidence type="ECO:0000256" key="1">
    <source>
        <dbReference type="ARBA" id="ARBA00001561"/>
    </source>
</evidence>
<comment type="caution">
    <text evidence="8">The sequence shown here is derived from an EMBL/GenBank/DDBJ whole genome shotgun (WGS) entry which is preliminary data.</text>
</comment>
<evidence type="ECO:0000259" key="7">
    <source>
        <dbReference type="SMART" id="SM00644"/>
    </source>
</evidence>
<dbReference type="SMART" id="SM00644">
    <property type="entry name" value="Ami_2"/>
    <property type="match status" value="1"/>
</dbReference>
<gene>
    <name evidence="8" type="ORF">HNR46_002262</name>
</gene>
<evidence type="ECO:0000256" key="6">
    <source>
        <dbReference type="ARBA" id="ARBA00023316"/>
    </source>
</evidence>
<dbReference type="InterPro" id="IPR002502">
    <property type="entry name" value="Amidase_domain"/>
</dbReference>
<dbReference type="PANTHER" id="PTHR30417">
    <property type="entry name" value="N-ACETYLMURAMOYL-L-ALANINE AMIDASE AMID"/>
    <property type="match status" value="1"/>
</dbReference>
<evidence type="ECO:0000256" key="4">
    <source>
        <dbReference type="ARBA" id="ARBA00022969"/>
    </source>
</evidence>
<feature type="domain" description="N-acetylmuramoyl-L-alanine amidase" evidence="7">
    <location>
        <begin position="71"/>
        <end position="223"/>
    </location>
</feature>
<evidence type="ECO:0000256" key="2">
    <source>
        <dbReference type="ARBA" id="ARBA00011901"/>
    </source>
</evidence>
<dbReference type="GO" id="GO:0009253">
    <property type="term" value="P:peptidoglycan catabolic process"/>
    <property type="evidence" value="ECO:0007669"/>
    <property type="project" value="InterPro"/>
</dbReference>
<evidence type="ECO:0000313" key="9">
    <source>
        <dbReference type="Proteomes" id="UP000557717"/>
    </source>
</evidence>
<dbReference type="GO" id="GO:0008745">
    <property type="term" value="F:N-acetylmuramoyl-L-alanine amidase activity"/>
    <property type="evidence" value="ECO:0007669"/>
    <property type="project" value="UniProtKB-EC"/>
</dbReference>
<name>A0A840VGW5_9BACT</name>
<organism evidence="8 9">
    <name type="scientific">Haloferula luteola</name>
    <dbReference type="NCBI Taxonomy" id="595692"/>
    <lineage>
        <taxon>Bacteria</taxon>
        <taxon>Pseudomonadati</taxon>
        <taxon>Verrucomicrobiota</taxon>
        <taxon>Verrucomicrobiia</taxon>
        <taxon>Verrucomicrobiales</taxon>
        <taxon>Verrucomicrobiaceae</taxon>
        <taxon>Haloferula</taxon>
    </lineage>
</organism>
<evidence type="ECO:0000256" key="5">
    <source>
        <dbReference type="ARBA" id="ARBA00023287"/>
    </source>
</evidence>
<keyword evidence="9" id="KW-1185">Reference proteome</keyword>
<dbReference type="EMBL" id="JACHFD010000010">
    <property type="protein sequence ID" value="MBB5352021.1"/>
    <property type="molecule type" value="Genomic_DNA"/>
</dbReference>
<keyword evidence="5" id="KW-0178">Competence</keyword>
<dbReference type="InterPro" id="IPR036505">
    <property type="entry name" value="Amidase/PGRP_sf"/>
</dbReference>
<sequence>MRWSLFFLPWVVLGLSQCSQVAPPPGFSDVSVPVFGSRTNAASVAQVQSGGVEGLRKSIHLKVDLVPKGTHGRKVIRPMNPRYITIHSTQNFSADAERHSLALKRGALRAPKRKGGNRIGYLIWHFTVDDRLAIQHMPTNEQGEHADFDGPGNNYSIGIEMCEQRGSNLQSTIDRTARLTAYLMHRHQIPISHVVPHYHWPRHGVSQPHKNCPHFLLDHGRPGRKWSNFQSLVMKYYNAAKTPA</sequence>
<dbReference type="Pfam" id="PF01510">
    <property type="entry name" value="Amidase_2"/>
    <property type="match status" value="1"/>
</dbReference>
<dbReference type="SUPFAM" id="SSF55846">
    <property type="entry name" value="N-acetylmuramoyl-L-alanine amidase-like"/>
    <property type="match status" value="1"/>
</dbReference>
<dbReference type="RefSeq" id="WP_184018716.1">
    <property type="nucleotide sequence ID" value="NZ_JACHFD010000010.1"/>
</dbReference>
<dbReference type="GO" id="GO:0030420">
    <property type="term" value="P:establishment of competence for transformation"/>
    <property type="evidence" value="ECO:0007669"/>
    <property type="project" value="UniProtKB-KW"/>
</dbReference>
<evidence type="ECO:0000313" key="8">
    <source>
        <dbReference type="EMBL" id="MBB5352021.1"/>
    </source>
</evidence>
<dbReference type="PANTHER" id="PTHR30417:SF11">
    <property type="entry name" value="N-ACETYLMURAMOYL-L-ALANINE AMIDASE XLYA"/>
    <property type="match status" value="1"/>
</dbReference>
<keyword evidence="3 8" id="KW-0378">Hydrolase</keyword>
<protein>
    <recommendedName>
        <fullName evidence="2">N-acetylmuramoyl-L-alanine amidase</fullName>
        <ecNumber evidence="2">3.5.1.28</ecNumber>
    </recommendedName>
</protein>
<keyword evidence="4" id="KW-0749">Sporulation</keyword>
<accession>A0A840VGW5</accession>
<dbReference type="CDD" id="cd06583">
    <property type="entry name" value="PGRP"/>
    <property type="match status" value="1"/>
</dbReference>
<comment type="catalytic activity">
    <reaction evidence="1">
        <text>Hydrolyzes the link between N-acetylmuramoyl residues and L-amino acid residues in certain cell-wall glycopeptides.</text>
        <dbReference type="EC" id="3.5.1.28"/>
    </reaction>
</comment>
<dbReference type="InterPro" id="IPR051206">
    <property type="entry name" value="NAMLAA_amidase_2"/>
</dbReference>
<keyword evidence="6" id="KW-0961">Cell wall biogenesis/degradation</keyword>
<proteinExistence type="predicted"/>